<evidence type="ECO:0000256" key="7">
    <source>
        <dbReference type="ARBA" id="ARBA00022833"/>
    </source>
</evidence>
<protein>
    <recommendedName>
        <fullName evidence="2">DNA-(apurinic or apyrimidinic site) lyase</fullName>
        <ecNumber evidence="2">4.2.99.18</ecNumber>
    </recommendedName>
</protein>
<dbReference type="SMART" id="SM00898">
    <property type="entry name" value="Fapy_DNA_glyco"/>
    <property type="match status" value="1"/>
</dbReference>
<dbReference type="Gene3D" id="3.20.190.10">
    <property type="entry name" value="MutM-like, N-terminal"/>
    <property type="match status" value="1"/>
</dbReference>
<evidence type="ECO:0000256" key="12">
    <source>
        <dbReference type="ARBA" id="ARBA00023295"/>
    </source>
</evidence>
<keyword evidence="17" id="KW-1185">Reference proteome</keyword>
<evidence type="ECO:0000256" key="10">
    <source>
        <dbReference type="ARBA" id="ARBA00023239"/>
    </source>
</evidence>
<keyword evidence="12" id="KW-0326">Glycosidase</keyword>
<dbReference type="SUPFAM" id="SSF57716">
    <property type="entry name" value="Glucocorticoid receptor-like (DNA-binding domain)"/>
    <property type="match status" value="1"/>
</dbReference>
<gene>
    <name evidence="16" type="ORF">GCM10023175_17650</name>
</gene>
<evidence type="ECO:0000256" key="5">
    <source>
        <dbReference type="ARBA" id="ARBA00022771"/>
    </source>
</evidence>
<evidence type="ECO:0000256" key="11">
    <source>
        <dbReference type="ARBA" id="ARBA00023268"/>
    </source>
</evidence>
<reference evidence="17" key="1">
    <citation type="journal article" date="2019" name="Int. J. Syst. Evol. Microbiol.">
        <title>The Global Catalogue of Microorganisms (GCM) 10K type strain sequencing project: providing services to taxonomists for standard genome sequencing and annotation.</title>
        <authorList>
            <consortium name="The Broad Institute Genomics Platform"/>
            <consortium name="The Broad Institute Genome Sequencing Center for Infectious Disease"/>
            <person name="Wu L."/>
            <person name="Ma J."/>
        </authorList>
    </citation>
    <scope>NUCLEOTIDE SEQUENCE [LARGE SCALE GENOMIC DNA]</scope>
    <source>
        <strain evidence="17">JCM 17906</strain>
    </source>
</reference>
<feature type="domain" description="FPG-type" evidence="14">
    <location>
        <begin position="221"/>
        <end position="259"/>
    </location>
</feature>
<dbReference type="PROSITE" id="PS51066">
    <property type="entry name" value="ZF_FPG_2"/>
    <property type="match status" value="1"/>
</dbReference>
<dbReference type="SUPFAM" id="SSF46946">
    <property type="entry name" value="S13-like H2TH domain"/>
    <property type="match status" value="1"/>
</dbReference>
<dbReference type="InterPro" id="IPR015886">
    <property type="entry name" value="H2TH_FPG"/>
</dbReference>
<organism evidence="16 17">
    <name type="scientific">Pseudonocardia xishanensis</name>
    <dbReference type="NCBI Taxonomy" id="630995"/>
    <lineage>
        <taxon>Bacteria</taxon>
        <taxon>Bacillati</taxon>
        <taxon>Actinomycetota</taxon>
        <taxon>Actinomycetes</taxon>
        <taxon>Pseudonocardiales</taxon>
        <taxon>Pseudonocardiaceae</taxon>
        <taxon>Pseudonocardia</taxon>
    </lineage>
</organism>
<dbReference type="InterPro" id="IPR012319">
    <property type="entry name" value="FPG_cat"/>
</dbReference>
<dbReference type="Pfam" id="PF06831">
    <property type="entry name" value="H2TH"/>
    <property type="match status" value="1"/>
</dbReference>
<dbReference type="EC" id="4.2.99.18" evidence="2"/>
<keyword evidence="4" id="KW-0227">DNA damage</keyword>
<keyword evidence="3" id="KW-0479">Metal-binding</keyword>
<evidence type="ECO:0000256" key="6">
    <source>
        <dbReference type="ARBA" id="ARBA00022801"/>
    </source>
</evidence>
<dbReference type="SUPFAM" id="SSF81624">
    <property type="entry name" value="N-terminal domain of MutM-like DNA repair proteins"/>
    <property type="match status" value="1"/>
</dbReference>
<dbReference type="Pfam" id="PF01149">
    <property type="entry name" value="Fapy_DNA_glyco"/>
    <property type="match status" value="1"/>
</dbReference>
<evidence type="ECO:0000259" key="15">
    <source>
        <dbReference type="PROSITE" id="PS51068"/>
    </source>
</evidence>
<dbReference type="InterPro" id="IPR000214">
    <property type="entry name" value="Znf_DNA_glyclase/AP_lyase"/>
</dbReference>
<keyword evidence="7" id="KW-0862">Zinc</keyword>
<keyword evidence="10" id="KW-0456">Lyase</keyword>
<evidence type="ECO:0000313" key="16">
    <source>
        <dbReference type="EMBL" id="GAA4542387.1"/>
    </source>
</evidence>
<evidence type="ECO:0000256" key="1">
    <source>
        <dbReference type="ARBA" id="ARBA00009409"/>
    </source>
</evidence>
<name>A0ABP8RMQ3_9PSEU</name>
<dbReference type="SMART" id="SM01232">
    <property type="entry name" value="H2TH"/>
    <property type="match status" value="1"/>
</dbReference>
<comment type="similarity">
    <text evidence="1">Belongs to the FPG family.</text>
</comment>
<dbReference type="RefSeq" id="WP_345414586.1">
    <property type="nucleotide sequence ID" value="NZ_BAABGT010000025.1"/>
</dbReference>
<keyword evidence="11" id="KW-0511">Multifunctional enzyme</keyword>
<accession>A0ABP8RMQ3</accession>
<evidence type="ECO:0000313" key="17">
    <source>
        <dbReference type="Proteomes" id="UP001501598"/>
    </source>
</evidence>
<keyword evidence="6" id="KW-0378">Hydrolase</keyword>
<dbReference type="InterPro" id="IPR035937">
    <property type="entry name" value="FPG_N"/>
</dbReference>
<keyword evidence="8" id="KW-0238">DNA-binding</keyword>
<dbReference type="EMBL" id="BAABGT010000025">
    <property type="protein sequence ID" value="GAA4542387.1"/>
    <property type="molecule type" value="Genomic_DNA"/>
</dbReference>
<dbReference type="Gene3D" id="1.10.8.50">
    <property type="match status" value="1"/>
</dbReference>
<feature type="domain" description="Formamidopyrimidine-DNA glycosylase catalytic" evidence="15">
    <location>
        <begin position="2"/>
        <end position="101"/>
    </location>
</feature>
<keyword evidence="9" id="KW-0234">DNA repair</keyword>
<evidence type="ECO:0000256" key="3">
    <source>
        <dbReference type="ARBA" id="ARBA00022723"/>
    </source>
</evidence>
<evidence type="ECO:0000256" key="13">
    <source>
        <dbReference type="PROSITE-ProRule" id="PRU00391"/>
    </source>
</evidence>
<evidence type="ECO:0000256" key="9">
    <source>
        <dbReference type="ARBA" id="ARBA00023204"/>
    </source>
</evidence>
<comment type="caution">
    <text evidence="16">The sequence shown here is derived from an EMBL/GenBank/DDBJ whole genome shotgun (WGS) entry which is preliminary data.</text>
</comment>
<sequence>MAEGDTIARPARRLHAATAGVEVARSRFRHPRVATADLAGQRIAGWGSHGKHLLMRTDDGLTLHSHLRMSGRWSVLRPGRRPPPRLDVRALLVLADGRSLAGVALPVLQLVRTRDERLVVGHLGPDLLADGFDPATAVVRLRAGSDTLVGALLDQRRLAGLGTMWAGELCFLHHLSPWTPVAGVDPARLHALVDDARARLSTAVTDNPRQVTTGDPRVPHWVHGRAGRPCLRCGTPVAFRPAARAAHGRETWWCPGCQS</sequence>
<evidence type="ECO:0000256" key="4">
    <source>
        <dbReference type="ARBA" id="ARBA00022763"/>
    </source>
</evidence>
<proteinExistence type="inferred from homology"/>
<evidence type="ECO:0000256" key="2">
    <source>
        <dbReference type="ARBA" id="ARBA00012720"/>
    </source>
</evidence>
<dbReference type="PANTHER" id="PTHR42697">
    <property type="entry name" value="ENDONUCLEASE 8"/>
    <property type="match status" value="1"/>
</dbReference>
<evidence type="ECO:0000259" key="14">
    <source>
        <dbReference type="PROSITE" id="PS51066"/>
    </source>
</evidence>
<dbReference type="PANTHER" id="PTHR42697:SF1">
    <property type="entry name" value="ENDONUCLEASE 8"/>
    <property type="match status" value="1"/>
</dbReference>
<dbReference type="Proteomes" id="UP001501598">
    <property type="component" value="Unassembled WGS sequence"/>
</dbReference>
<evidence type="ECO:0000256" key="8">
    <source>
        <dbReference type="ARBA" id="ARBA00023125"/>
    </source>
</evidence>
<dbReference type="InterPro" id="IPR010979">
    <property type="entry name" value="Ribosomal_uS13-like_H2TH"/>
</dbReference>
<dbReference type="PROSITE" id="PS51068">
    <property type="entry name" value="FPG_CAT"/>
    <property type="match status" value="1"/>
</dbReference>
<keyword evidence="5 13" id="KW-0863">Zinc-finger</keyword>